<dbReference type="InterPro" id="IPR045863">
    <property type="entry name" value="CorA_TM1_TM2"/>
</dbReference>
<dbReference type="Gene3D" id="1.20.58.340">
    <property type="entry name" value="Magnesium transport protein CorA, transmembrane region"/>
    <property type="match status" value="1"/>
</dbReference>
<dbReference type="HOGENOM" id="CLU_593191_0_0_1"/>
<evidence type="ECO:0000256" key="1">
    <source>
        <dbReference type="ARBA" id="ARBA00004141"/>
    </source>
</evidence>
<dbReference type="SUPFAM" id="SSF144083">
    <property type="entry name" value="Magnesium transport protein CorA, transmembrane region"/>
    <property type="match status" value="1"/>
</dbReference>
<feature type="transmembrane region" description="Helical" evidence="5">
    <location>
        <begin position="372"/>
        <end position="390"/>
    </location>
</feature>
<keyword evidence="3 5" id="KW-1133">Transmembrane helix</keyword>
<evidence type="ECO:0000256" key="4">
    <source>
        <dbReference type="ARBA" id="ARBA00023136"/>
    </source>
</evidence>
<dbReference type="EMBL" id="KE145354">
    <property type="protein sequence ID" value="EPE35621.1"/>
    <property type="molecule type" value="Genomic_DNA"/>
</dbReference>
<dbReference type="RefSeq" id="XP_008077700.1">
    <property type="nucleotide sequence ID" value="XM_008079509.1"/>
</dbReference>
<comment type="subcellular location">
    <subcellularLocation>
        <location evidence="1">Membrane</location>
        <topology evidence="1">Multi-pass membrane protein</topology>
    </subcellularLocation>
</comment>
<dbReference type="GO" id="GO:0016020">
    <property type="term" value="C:membrane"/>
    <property type="evidence" value="ECO:0007669"/>
    <property type="project" value="UniProtKB-SubCell"/>
</dbReference>
<evidence type="ECO:0000256" key="2">
    <source>
        <dbReference type="ARBA" id="ARBA00022692"/>
    </source>
</evidence>
<evidence type="ECO:0000256" key="3">
    <source>
        <dbReference type="ARBA" id="ARBA00022989"/>
    </source>
</evidence>
<dbReference type="GO" id="GO:0046873">
    <property type="term" value="F:metal ion transmembrane transporter activity"/>
    <property type="evidence" value="ECO:0007669"/>
    <property type="project" value="InterPro"/>
</dbReference>
<reference evidence="6 7" key="1">
    <citation type="journal article" date="2013" name="BMC Genomics">
        <title>Genomics-driven discovery of the pneumocandin biosynthetic gene cluster in the fungus Glarea lozoyensis.</title>
        <authorList>
            <person name="Chen L."/>
            <person name="Yue Q."/>
            <person name="Zhang X."/>
            <person name="Xiang M."/>
            <person name="Wang C."/>
            <person name="Li S."/>
            <person name="Che Y."/>
            <person name="Ortiz-Lopez F.J."/>
            <person name="Bills G.F."/>
            <person name="Liu X."/>
            <person name="An Z."/>
        </authorList>
    </citation>
    <scope>NUCLEOTIDE SEQUENCE [LARGE SCALE GENOMIC DNA]</scope>
    <source>
        <strain evidence="7">ATCC 20868 / MF5171</strain>
    </source>
</reference>
<sequence length="461" mass="52960">MASYLLDRPPDGEAKHASFYHGLQIDRTPRAEEGYCTMSIYDTIDGALVKKEVQITKPESSGNVFSNFGKSKAPKVLYTVDTDDAMVRPPNSVTRIIWYDYTEALDVAMVKILGATYDIDPRFFEGRIFGDHCDEYDDKYKRPLLLKQPFFPLEFPDFETRVAAIFYREAADVNGVSKNTVIVLCRLHRPAYYDIDMNLIRLGIIAFNETLETMTREDIIQADSNPFRFLHPYLEEWTTRRGLGFHEFISRQTDSFRARPAGGLMLQRYSNESQQNKLDKSIITALDCQLWLHSLSNILKSISRFEENSANPSDIVLTLKELVDLVHIIRNWNREILELIRDELNREVGNLSIQESKKSIEQAISVKRLTQLAFVFIPLSFVTSFFGMNIEELSSTNIKLWMFYATSVGLTVVVLITLGIFSGKFLDMWNNSSLRRKLEERREFTDTGSTMSTRSPISGSF</sequence>
<evidence type="ECO:0000313" key="7">
    <source>
        <dbReference type="Proteomes" id="UP000016922"/>
    </source>
</evidence>
<accession>S3DUI3</accession>
<protein>
    <submittedName>
        <fullName evidence="6">Magnesium transport protein CorA, transmembrane region</fullName>
    </submittedName>
</protein>
<evidence type="ECO:0000256" key="5">
    <source>
        <dbReference type="SAM" id="Phobius"/>
    </source>
</evidence>
<feature type="transmembrane region" description="Helical" evidence="5">
    <location>
        <begin position="402"/>
        <end position="426"/>
    </location>
</feature>
<keyword evidence="4 5" id="KW-0472">Membrane</keyword>
<dbReference type="OrthoDB" id="3565407at2759"/>
<gene>
    <name evidence="6" type="ORF">GLAREA_11321</name>
</gene>
<proteinExistence type="predicted"/>
<dbReference type="KEGG" id="glz:GLAREA_11321"/>
<keyword evidence="7" id="KW-1185">Reference proteome</keyword>
<name>S3DUI3_GLAL2</name>
<dbReference type="AlphaFoldDB" id="S3DUI3"/>
<dbReference type="Proteomes" id="UP000016922">
    <property type="component" value="Unassembled WGS sequence"/>
</dbReference>
<keyword evidence="2 5" id="KW-0812">Transmembrane</keyword>
<dbReference type="Pfam" id="PF01544">
    <property type="entry name" value="CorA"/>
    <property type="match status" value="1"/>
</dbReference>
<dbReference type="GeneID" id="19470362"/>
<evidence type="ECO:0000313" key="6">
    <source>
        <dbReference type="EMBL" id="EPE35621.1"/>
    </source>
</evidence>
<organism evidence="6 7">
    <name type="scientific">Glarea lozoyensis (strain ATCC 20868 / MF5171)</name>
    <dbReference type="NCBI Taxonomy" id="1116229"/>
    <lineage>
        <taxon>Eukaryota</taxon>
        <taxon>Fungi</taxon>
        <taxon>Dikarya</taxon>
        <taxon>Ascomycota</taxon>
        <taxon>Pezizomycotina</taxon>
        <taxon>Leotiomycetes</taxon>
        <taxon>Helotiales</taxon>
        <taxon>Helotiaceae</taxon>
        <taxon>Glarea</taxon>
    </lineage>
</organism>
<dbReference type="eggNOG" id="ENOG502SZZB">
    <property type="taxonomic scope" value="Eukaryota"/>
</dbReference>
<dbReference type="InterPro" id="IPR002523">
    <property type="entry name" value="MgTranspt_CorA/ZnTranspt_ZntB"/>
</dbReference>